<feature type="chain" id="PRO_5032285868" description="DUF4382 domain-containing protein" evidence="1">
    <location>
        <begin position="26"/>
        <end position="626"/>
    </location>
</feature>
<evidence type="ECO:0000313" key="4">
    <source>
        <dbReference type="Proteomes" id="UP000559987"/>
    </source>
</evidence>
<accession>A0A839UHS8</accession>
<sequence>MKNLFISAPVWTRLVGALLCSSLMACGGSGGASSEAPPPTPPAAAIETTSLTIGVTDAEGDFLQYEVALESLELVNAAGDQISVLPASARIDFAQYTDVTEILSVASVPVGVYTHALANLDFSAANIVTQDAEGNVLPAVAIDTQGDPLTQVSVEISLSTFGEDQGFRLRPGTPARFTLDFDLDASNTVTIDDAGTPGDISDDSATTEVSAVWVAEPLLDTEREHRIRGLLQSVDSDAPSVTLAIRPFHLRAGAFGEIALRLSADAVYEIDQQSYTATEGVAALAALDVDTPVVTSGHFVESDERFVVDTVFAGSSVPWAGGEFIKGVVTARDGNQVTVQGVRFTPEDAGIEVSPQLQFSLSADTHISYAGQPNALSDTSVSIGQRVRVYDAEAGGDVDADHVSLLKNQLRSRVVSVASGVIVSELSLFNGRRPAAYEWTQAGADPMAYRVFDNALPHTLEAGDYLKARGWVSAYDFSVGAAINPWDFSATTLIDLNMAVRAAGLHLRWDATPTVPVSVDSQSIVMNLVDVDRALLSVAGFRDNLSEFEQVTIAPTSDGKTVYTLAVKGETGIHIFFNFANLAAELTEQLDAGYAIVGVSGGGHWQADAATFNSHRLVIVVEEVAL</sequence>
<comment type="caution">
    <text evidence="3">The sequence shown here is derived from an EMBL/GenBank/DDBJ whole genome shotgun (WGS) entry which is preliminary data.</text>
</comment>
<organism evidence="3 4">
    <name type="scientific">Simiduia aestuariiviva</name>
    <dbReference type="NCBI Taxonomy" id="1510459"/>
    <lineage>
        <taxon>Bacteria</taxon>
        <taxon>Pseudomonadati</taxon>
        <taxon>Pseudomonadota</taxon>
        <taxon>Gammaproteobacteria</taxon>
        <taxon>Cellvibrionales</taxon>
        <taxon>Cellvibrionaceae</taxon>
        <taxon>Simiduia</taxon>
    </lineage>
</organism>
<name>A0A839UHS8_9GAMM</name>
<dbReference type="RefSeq" id="WP_183908107.1">
    <property type="nucleotide sequence ID" value="NZ_JACHXZ010000001.1"/>
</dbReference>
<evidence type="ECO:0000256" key="1">
    <source>
        <dbReference type="SAM" id="SignalP"/>
    </source>
</evidence>
<dbReference type="InterPro" id="IPR025491">
    <property type="entry name" value="DUF4382"/>
</dbReference>
<protein>
    <recommendedName>
        <fullName evidence="2">DUF4382 domain-containing protein</fullName>
    </recommendedName>
</protein>
<feature type="signal peptide" evidence="1">
    <location>
        <begin position="1"/>
        <end position="25"/>
    </location>
</feature>
<evidence type="ECO:0000259" key="2">
    <source>
        <dbReference type="Pfam" id="PF14321"/>
    </source>
</evidence>
<keyword evidence="1" id="KW-0732">Signal</keyword>
<keyword evidence="4" id="KW-1185">Reference proteome</keyword>
<proteinExistence type="predicted"/>
<dbReference type="EMBL" id="JACHXZ010000001">
    <property type="protein sequence ID" value="MBB3167412.1"/>
    <property type="molecule type" value="Genomic_DNA"/>
</dbReference>
<reference evidence="3 4" key="1">
    <citation type="submission" date="2020-08" db="EMBL/GenBank/DDBJ databases">
        <title>Genomic Encyclopedia of Type Strains, Phase III (KMG-III): the genomes of soil and plant-associated and newly described type strains.</title>
        <authorList>
            <person name="Whitman W."/>
        </authorList>
    </citation>
    <scope>NUCLEOTIDE SEQUENCE [LARGE SCALE GENOMIC DNA]</scope>
    <source>
        <strain evidence="3 4">CECT 8571</strain>
    </source>
</reference>
<dbReference type="Pfam" id="PF14321">
    <property type="entry name" value="DUF4382"/>
    <property type="match status" value="1"/>
</dbReference>
<evidence type="ECO:0000313" key="3">
    <source>
        <dbReference type="EMBL" id="MBB3167412.1"/>
    </source>
</evidence>
<dbReference type="Proteomes" id="UP000559987">
    <property type="component" value="Unassembled WGS sequence"/>
</dbReference>
<dbReference type="PROSITE" id="PS51257">
    <property type="entry name" value="PROKAR_LIPOPROTEIN"/>
    <property type="match status" value="1"/>
</dbReference>
<feature type="domain" description="DUF4382" evidence="2">
    <location>
        <begin position="48"/>
        <end position="186"/>
    </location>
</feature>
<dbReference type="AlphaFoldDB" id="A0A839UHS8"/>
<gene>
    <name evidence="3" type="ORF">FHS30_000588</name>
</gene>